<feature type="compositionally biased region" description="Polar residues" evidence="1">
    <location>
        <begin position="476"/>
        <end position="485"/>
    </location>
</feature>
<proteinExistence type="predicted"/>
<evidence type="ECO:0000313" key="3">
    <source>
        <dbReference type="EMBL" id="TNV85450.1"/>
    </source>
</evidence>
<evidence type="ECO:0000256" key="1">
    <source>
        <dbReference type="SAM" id="MobiDB-lite"/>
    </source>
</evidence>
<feature type="compositionally biased region" description="Low complexity" evidence="1">
    <location>
        <begin position="174"/>
        <end position="186"/>
    </location>
</feature>
<feature type="region of interest" description="Disordered" evidence="1">
    <location>
        <begin position="1"/>
        <end position="21"/>
    </location>
</feature>
<feature type="region of interest" description="Disordered" evidence="1">
    <location>
        <begin position="434"/>
        <end position="487"/>
    </location>
</feature>
<feature type="compositionally biased region" description="Basic and acidic residues" evidence="1">
    <location>
        <begin position="12"/>
        <end position="21"/>
    </location>
</feature>
<organism evidence="3 4">
    <name type="scientific">Halteria grandinella</name>
    <dbReference type="NCBI Taxonomy" id="5974"/>
    <lineage>
        <taxon>Eukaryota</taxon>
        <taxon>Sar</taxon>
        <taxon>Alveolata</taxon>
        <taxon>Ciliophora</taxon>
        <taxon>Intramacronucleata</taxon>
        <taxon>Spirotrichea</taxon>
        <taxon>Stichotrichia</taxon>
        <taxon>Sporadotrichida</taxon>
        <taxon>Halteriidae</taxon>
        <taxon>Halteria</taxon>
    </lineage>
</organism>
<dbReference type="PROSITE" id="PS50042">
    <property type="entry name" value="CNMP_BINDING_3"/>
    <property type="match status" value="1"/>
</dbReference>
<dbReference type="Gene3D" id="2.60.120.10">
    <property type="entry name" value="Jelly Rolls"/>
    <property type="match status" value="1"/>
</dbReference>
<dbReference type="InterPro" id="IPR014710">
    <property type="entry name" value="RmlC-like_jellyroll"/>
</dbReference>
<feature type="compositionally biased region" description="Polar residues" evidence="1">
    <location>
        <begin position="115"/>
        <end position="125"/>
    </location>
</feature>
<reference evidence="3" key="1">
    <citation type="submission" date="2019-06" db="EMBL/GenBank/DDBJ databases">
        <authorList>
            <person name="Zheng W."/>
        </authorList>
    </citation>
    <scope>NUCLEOTIDE SEQUENCE</scope>
    <source>
        <strain evidence="3">QDHG01</strain>
    </source>
</reference>
<feature type="region of interest" description="Disordered" evidence="1">
    <location>
        <begin position="87"/>
        <end position="131"/>
    </location>
</feature>
<dbReference type="AlphaFoldDB" id="A0A8J8P412"/>
<dbReference type="EMBL" id="RRYP01001827">
    <property type="protein sequence ID" value="TNV85450.1"/>
    <property type="molecule type" value="Genomic_DNA"/>
</dbReference>
<feature type="region of interest" description="Disordered" evidence="1">
    <location>
        <begin position="805"/>
        <end position="834"/>
    </location>
</feature>
<dbReference type="OrthoDB" id="10594946at2759"/>
<accession>A0A8J8P412</accession>
<feature type="compositionally biased region" description="Polar residues" evidence="1">
    <location>
        <begin position="339"/>
        <end position="348"/>
    </location>
</feature>
<feature type="compositionally biased region" description="Low complexity" evidence="1">
    <location>
        <begin position="457"/>
        <end position="475"/>
    </location>
</feature>
<evidence type="ECO:0000259" key="2">
    <source>
        <dbReference type="PROSITE" id="PS50042"/>
    </source>
</evidence>
<protein>
    <recommendedName>
        <fullName evidence="2">Cyclic nucleotide-binding domain-containing protein</fullName>
    </recommendedName>
</protein>
<dbReference type="SUPFAM" id="SSF51206">
    <property type="entry name" value="cAMP-binding domain-like"/>
    <property type="match status" value="1"/>
</dbReference>
<feature type="region of interest" description="Disordered" evidence="1">
    <location>
        <begin position="339"/>
        <end position="361"/>
    </location>
</feature>
<sequence>MPAAIRIKPSKTQRDNQEGLRRSQEYLASDVVSQRKAQLTQVVAQQKAMLTQSSFNKQMATQQPTNRQHPQANHHQEGYISDYYLKQQQQKSKRGGGPFENGNIQSGQDERSDAENYQSQANQNEMGAGKLSNKKFFKSKIDFMAPIKSLRGQRDQQHDPNLSDDTYYEAAPNQHQMQQQYQQKNQQIRRSNSFSKRQPYDQYGPNSNHNLTQIKEEGYRAPRLLSNQNIPAQKVYAPGQYHPQQQQRPNYIQGNGGNFKNGTTLIPLTKNQLVQRRTSNYMKGGQSSLMSQNVSPANQFGMRQQQQQQPVLIKRPIIQQQQQPTYGQMQSIYYETRQLQSNRNRQPGQPSPVRLPKLRNPNTIQTKGSLNSSHIVNNSSQLTTLSHGGNSQGQLCAVCSKRHNANHPHLIQRVIPRGGLPQAMMRPQQNQRGPLFLNKSFTKGLGGNLPRQNSSQRSLSVNKRNNRSNSAVRSSHNGSVNSARGQQVDYYANVDRLRSVNKLTTLESGGGHFKQHSLSPKVGIPGGISHMGQGFSVNPPPPNRGVVPNSRQSINSQHRKGKALFISPSEASGVGSMTIEQQSPPQAAAEPELVCREKELDPHIEDEIKDGFFELRQKFKGQGEGESSIYVSHVVLHAKHPIFAKLDLDTLKSILSESSIIYLNKDQVLYRNGSQDNFVYFVLFGKLALVLPQTNPATGLQEVQASIDSVGTNGISPSQITLGRVNIGWTVGEEVLFDKNLQIRQEICVATVDSCLLGILKSKLAIIQKSLLDKGNQKDYFVVESVLKGNYLIKTNWRKDLHEHYTQKSRSTPGQSIASAGHRQGEGGEGQEVY</sequence>
<dbReference type="InterPro" id="IPR000595">
    <property type="entry name" value="cNMP-bd_dom"/>
</dbReference>
<feature type="compositionally biased region" description="Polar residues" evidence="1">
    <location>
        <begin position="808"/>
        <end position="818"/>
    </location>
</feature>
<dbReference type="InterPro" id="IPR018490">
    <property type="entry name" value="cNMP-bd_dom_sf"/>
</dbReference>
<name>A0A8J8P412_HALGN</name>
<comment type="caution">
    <text evidence="3">The sequence shown here is derived from an EMBL/GenBank/DDBJ whole genome shotgun (WGS) entry which is preliminary data.</text>
</comment>
<dbReference type="Proteomes" id="UP000785679">
    <property type="component" value="Unassembled WGS sequence"/>
</dbReference>
<gene>
    <name evidence="3" type="ORF">FGO68_gene12836</name>
</gene>
<feature type="region of interest" description="Disordered" evidence="1">
    <location>
        <begin position="147"/>
        <end position="210"/>
    </location>
</feature>
<evidence type="ECO:0000313" key="4">
    <source>
        <dbReference type="Proteomes" id="UP000785679"/>
    </source>
</evidence>
<feature type="domain" description="Cyclic nucleotide-binding" evidence="2">
    <location>
        <begin position="642"/>
        <end position="764"/>
    </location>
</feature>
<keyword evidence="4" id="KW-1185">Reference proteome</keyword>